<gene>
    <name evidence="2" type="ORF">QP029_13605</name>
</gene>
<dbReference type="GO" id="GO:0016787">
    <property type="term" value="F:hydrolase activity"/>
    <property type="evidence" value="ECO:0007669"/>
    <property type="project" value="UniProtKB-KW"/>
</dbReference>
<keyword evidence="3" id="KW-1185">Reference proteome</keyword>
<dbReference type="InterPro" id="IPR000073">
    <property type="entry name" value="AB_hydrolase_1"/>
</dbReference>
<dbReference type="InterPro" id="IPR050266">
    <property type="entry name" value="AB_hydrolase_sf"/>
</dbReference>
<protein>
    <submittedName>
        <fullName evidence="2">Alpha/beta hydrolase</fullName>
    </submittedName>
</protein>
<name>A0ABY8VMI1_9CORY</name>
<dbReference type="InterPro" id="IPR029058">
    <property type="entry name" value="AB_hydrolase_fold"/>
</dbReference>
<dbReference type="PANTHER" id="PTHR43798">
    <property type="entry name" value="MONOACYLGLYCEROL LIPASE"/>
    <property type="match status" value="1"/>
</dbReference>
<dbReference type="RefSeq" id="WP_284874784.1">
    <property type="nucleotide sequence ID" value="NZ_CP126970.1"/>
</dbReference>
<accession>A0ABY8VMI1</accession>
<dbReference type="Proteomes" id="UP001238805">
    <property type="component" value="Chromosome"/>
</dbReference>
<keyword evidence="2" id="KW-0378">Hydrolase</keyword>
<dbReference type="SUPFAM" id="SSF53474">
    <property type="entry name" value="alpha/beta-Hydrolases"/>
    <property type="match status" value="1"/>
</dbReference>
<sequence length="351" mass="37670">MTPKLHDIPPLLRSWAMRVTPGGGRRLALERGALHSGTREPGLTHIDRTGIVDNDGVPVHWYEYGDVDAGDSSVTVVFIHGFTLAAESFYLQVNHLRAQWPDARLLLMDLRGHGQTGAVAPEKCTVEGAADDVTAVLDARGVSGPVILVGHSLGGLVALNLVRRCPDELRGRIKGLILVSASIEALSAQGLPQILASPIADKVYDAVEASPNEADRFRHEVSKYLAPGLAVTVFHRDTDYDLIEFHAAMIHETPLETFVGFFDDLQVHDELAAGQHLDGIPGYVINGDADDVTPMSQAERICEVWPGAWLQTAMGAGHMIPLEAPGILNAAIDRLVGMATPEGGESLDSGR</sequence>
<dbReference type="PANTHER" id="PTHR43798:SF33">
    <property type="entry name" value="HYDROLASE, PUTATIVE (AFU_ORTHOLOGUE AFUA_2G14860)-RELATED"/>
    <property type="match status" value="1"/>
</dbReference>
<reference evidence="2 3" key="1">
    <citation type="submission" date="2023-05" db="EMBL/GenBank/DDBJ databases">
        <title>Corynebacterium suedekumii sp. nov. and Corynebacterium breve sp. nov. isolated from raw cow's milk.</title>
        <authorList>
            <person name="Baer M.K."/>
            <person name="Mehl L."/>
            <person name="Hellmuth R."/>
            <person name="Marke G."/>
            <person name="Lipski A."/>
        </authorList>
    </citation>
    <scope>NUCLEOTIDE SEQUENCE [LARGE SCALE GENOMIC DNA]</scope>
    <source>
        <strain evidence="2 3">LM112</strain>
    </source>
</reference>
<evidence type="ECO:0000259" key="1">
    <source>
        <dbReference type="Pfam" id="PF12697"/>
    </source>
</evidence>
<dbReference type="Gene3D" id="3.40.50.1820">
    <property type="entry name" value="alpha/beta hydrolase"/>
    <property type="match status" value="1"/>
</dbReference>
<feature type="domain" description="AB hydrolase-1" evidence="1">
    <location>
        <begin position="76"/>
        <end position="329"/>
    </location>
</feature>
<organism evidence="2 3">
    <name type="scientific">Corynebacterium suedekumii</name>
    <dbReference type="NCBI Taxonomy" id="3049801"/>
    <lineage>
        <taxon>Bacteria</taxon>
        <taxon>Bacillati</taxon>
        <taxon>Actinomycetota</taxon>
        <taxon>Actinomycetes</taxon>
        <taxon>Mycobacteriales</taxon>
        <taxon>Corynebacteriaceae</taxon>
        <taxon>Corynebacterium</taxon>
    </lineage>
</organism>
<dbReference type="EMBL" id="CP126970">
    <property type="protein sequence ID" value="WIM70191.1"/>
    <property type="molecule type" value="Genomic_DNA"/>
</dbReference>
<dbReference type="Pfam" id="PF12697">
    <property type="entry name" value="Abhydrolase_6"/>
    <property type="match status" value="1"/>
</dbReference>
<proteinExistence type="predicted"/>
<evidence type="ECO:0000313" key="2">
    <source>
        <dbReference type="EMBL" id="WIM70191.1"/>
    </source>
</evidence>
<evidence type="ECO:0000313" key="3">
    <source>
        <dbReference type="Proteomes" id="UP001238805"/>
    </source>
</evidence>